<dbReference type="Proteomes" id="UP000253551">
    <property type="component" value="Unassembled WGS sequence"/>
</dbReference>
<comment type="subcellular location">
    <subcellularLocation>
        <location evidence="1">Nucleus</location>
    </subcellularLocation>
</comment>
<dbReference type="PROSITE" id="PS50102">
    <property type="entry name" value="RRM"/>
    <property type="match status" value="1"/>
</dbReference>
<feature type="domain" description="RRM" evidence="5">
    <location>
        <begin position="47"/>
        <end position="125"/>
    </location>
</feature>
<dbReference type="InterPro" id="IPR035979">
    <property type="entry name" value="RBD_domain_sf"/>
</dbReference>
<organism evidence="6 7">
    <name type="scientific">Rhizopus stolonifer</name>
    <name type="common">Rhizopus nigricans</name>
    <dbReference type="NCBI Taxonomy" id="4846"/>
    <lineage>
        <taxon>Eukaryota</taxon>
        <taxon>Fungi</taxon>
        <taxon>Fungi incertae sedis</taxon>
        <taxon>Mucoromycota</taxon>
        <taxon>Mucoromycotina</taxon>
        <taxon>Mucoromycetes</taxon>
        <taxon>Mucorales</taxon>
        <taxon>Mucorineae</taxon>
        <taxon>Rhizopodaceae</taxon>
        <taxon>Rhizopus</taxon>
    </lineage>
</organism>
<dbReference type="InterPro" id="IPR051183">
    <property type="entry name" value="U1_U11-U12_snRNP_70-35kDa"/>
</dbReference>
<evidence type="ECO:0000313" key="7">
    <source>
        <dbReference type="Proteomes" id="UP000253551"/>
    </source>
</evidence>
<dbReference type="Pfam" id="PF00076">
    <property type="entry name" value="RRM_1"/>
    <property type="match status" value="1"/>
</dbReference>
<dbReference type="SUPFAM" id="SSF54928">
    <property type="entry name" value="RNA-binding domain, RBD"/>
    <property type="match status" value="1"/>
</dbReference>
<comment type="caution">
    <text evidence="6">The sequence shown here is derived from an EMBL/GenBank/DDBJ whole genome shotgun (WGS) entry which is preliminary data.</text>
</comment>
<dbReference type="EMBL" id="PJQM01001655">
    <property type="protein sequence ID" value="RCI01812.1"/>
    <property type="molecule type" value="Genomic_DNA"/>
</dbReference>
<gene>
    <name evidence="6" type="primary">SNRNP35_2</name>
    <name evidence="6" type="ORF">CU098_009496</name>
</gene>
<evidence type="ECO:0000259" key="5">
    <source>
        <dbReference type="PROSITE" id="PS50102"/>
    </source>
</evidence>
<keyword evidence="3" id="KW-0694">RNA-binding</keyword>
<feature type="compositionally biased region" description="Basic and acidic residues" evidence="4">
    <location>
        <begin position="152"/>
        <end position="184"/>
    </location>
</feature>
<dbReference type="Gene3D" id="3.30.70.330">
    <property type="match status" value="1"/>
</dbReference>
<dbReference type="PANTHER" id="PTHR13952">
    <property type="entry name" value="U1 SMALL NUCLEAR RIBONUCLEOPROTEIN 70 KD"/>
    <property type="match status" value="1"/>
</dbReference>
<feature type="region of interest" description="Disordered" evidence="4">
    <location>
        <begin position="143"/>
        <end position="190"/>
    </location>
</feature>
<keyword evidence="2" id="KW-0539">Nucleus</keyword>
<evidence type="ECO:0000256" key="4">
    <source>
        <dbReference type="SAM" id="MobiDB-lite"/>
    </source>
</evidence>
<dbReference type="OrthoDB" id="6159137at2759"/>
<proteinExistence type="predicted"/>
<dbReference type="GO" id="GO:0071011">
    <property type="term" value="C:precatalytic spliceosome"/>
    <property type="evidence" value="ECO:0007669"/>
    <property type="project" value="TreeGrafter"/>
</dbReference>
<dbReference type="InterPro" id="IPR012677">
    <property type="entry name" value="Nucleotide-bd_a/b_plait_sf"/>
</dbReference>
<dbReference type="GO" id="GO:0017069">
    <property type="term" value="F:snRNA binding"/>
    <property type="evidence" value="ECO:0007669"/>
    <property type="project" value="TreeGrafter"/>
</dbReference>
<sequence length="190" mass="22493">MWYSKEYDPIKVGFIDGNGKEPHDRAVKRAANCDYKPPKHLDTSKYRTLFVGRLNFDTTEETLRRYFEKYGEIKKTLLIRNNVTGLSQGYGFITFKSENCARDAYDDANRLKIDDHRILVDYERSRLMKGWIPRRLGGGYGGQKESGQLRFGGRDRPFREKSEVSSDFKKSDHWKYPSHHYERSSKRRRH</sequence>
<dbReference type="GO" id="GO:0003729">
    <property type="term" value="F:mRNA binding"/>
    <property type="evidence" value="ECO:0007669"/>
    <property type="project" value="TreeGrafter"/>
</dbReference>
<name>A0A367KIY7_RHIST</name>
<keyword evidence="7" id="KW-1185">Reference proteome</keyword>
<dbReference type="FunFam" id="3.30.70.330:FF:000132">
    <property type="entry name" value="Small nuclear ribonucleoprotein U11/U12 subunit 35"/>
    <property type="match status" value="1"/>
</dbReference>
<reference evidence="6 7" key="1">
    <citation type="journal article" date="2018" name="G3 (Bethesda)">
        <title>Phylogenetic and Phylogenomic Definition of Rhizopus Species.</title>
        <authorList>
            <person name="Gryganskyi A.P."/>
            <person name="Golan J."/>
            <person name="Dolatabadi S."/>
            <person name="Mondo S."/>
            <person name="Robb S."/>
            <person name="Idnurm A."/>
            <person name="Muszewska A."/>
            <person name="Steczkiewicz K."/>
            <person name="Masonjones S."/>
            <person name="Liao H.L."/>
            <person name="Gajdeczka M.T."/>
            <person name="Anike F."/>
            <person name="Vuek A."/>
            <person name="Anishchenko I.M."/>
            <person name="Voigt K."/>
            <person name="de Hoog G.S."/>
            <person name="Smith M.E."/>
            <person name="Heitman J."/>
            <person name="Vilgalys R."/>
            <person name="Stajich J.E."/>
        </authorList>
    </citation>
    <scope>NUCLEOTIDE SEQUENCE [LARGE SCALE GENOMIC DNA]</scope>
    <source>
        <strain evidence="6 7">LSU 92-RS-03</strain>
    </source>
</reference>
<evidence type="ECO:0000313" key="6">
    <source>
        <dbReference type="EMBL" id="RCI01812.1"/>
    </source>
</evidence>
<evidence type="ECO:0000256" key="3">
    <source>
        <dbReference type="PROSITE-ProRule" id="PRU00176"/>
    </source>
</evidence>
<dbReference type="AlphaFoldDB" id="A0A367KIY7"/>
<dbReference type="GO" id="GO:0000398">
    <property type="term" value="P:mRNA splicing, via spliceosome"/>
    <property type="evidence" value="ECO:0007669"/>
    <property type="project" value="TreeGrafter"/>
</dbReference>
<keyword evidence="6" id="KW-0687">Ribonucleoprotein</keyword>
<accession>A0A367KIY7</accession>
<dbReference type="InterPro" id="IPR000504">
    <property type="entry name" value="RRM_dom"/>
</dbReference>
<dbReference type="SMART" id="SM00360">
    <property type="entry name" value="RRM"/>
    <property type="match status" value="1"/>
</dbReference>
<evidence type="ECO:0000256" key="1">
    <source>
        <dbReference type="ARBA" id="ARBA00004123"/>
    </source>
</evidence>
<evidence type="ECO:0000256" key="2">
    <source>
        <dbReference type="ARBA" id="ARBA00023242"/>
    </source>
</evidence>
<dbReference type="STRING" id="4846.A0A367KIY7"/>
<protein>
    <submittedName>
        <fullName evidence="6">Small nuclear ribonucleoprotein 35kDa (U11 U12)</fullName>
    </submittedName>
</protein>
<dbReference type="PANTHER" id="PTHR13952:SF6">
    <property type="entry name" value="U11_U12 SMALL NUCLEAR RIBONUCLEOPROTEIN 35 KDA PROTEIN"/>
    <property type="match status" value="1"/>
</dbReference>